<keyword evidence="5" id="KW-0067">ATP-binding</keyword>
<dbReference type="FunFam" id="3.40.50.300:FF:000129">
    <property type="entry name" value="Replication factor C subunit 5"/>
    <property type="match status" value="1"/>
</dbReference>
<feature type="domain" description="AAA+ ATPase" evidence="9">
    <location>
        <begin position="565"/>
        <end position="692"/>
    </location>
</feature>
<dbReference type="NCBIfam" id="NF001679">
    <property type="entry name" value="PRK00440.1"/>
    <property type="match status" value="1"/>
</dbReference>
<evidence type="ECO:0000256" key="5">
    <source>
        <dbReference type="ARBA" id="ARBA00022840"/>
    </source>
</evidence>
<reference evidence="10 11" key="1">
    <citation type="submission" date="2019-07" db="EMBL/GenBank/DDBJ databases">
        <title>Genome assembly of two rare yeast pathogens: Diutina rugosa and Trichomonascus ciferrii.</title>
        <authorList>
            <person name="Mixao V."/>
            <person name="Saus E."/>
            <person name="Hansen A."/>
            <person name="Lass-Flor C."/>
            <person name="Gabaldon T."/>
        </authorList>
    </citation>
    <scope>NUCLEOTIDE SEQUENCE [LARGE SCALE GENOMIC DNA]</scope>
    <source>
        <strain evidence="10 11">CBS 613</strain>
    </source>
</reference>
<keyword evidence="4" id="KW-0547">Nucleotide-binding</keyword>
<organism evidence="10 11">
    <name type="scientific">Diutina rugosa</name>
    <name type="common">Yeast</name>
    <name type="synonym">Candida rugosa</name>
    <dbReference type="NCBI Taxonomy" id="5481"/>
    <lineage>
        <taxon>Eukaryota</taxon>
        <taxon>Fungi</taxon>
        <taxon>Dikarya</taxon>
        <taxon>Ascomycota</taxon>
        <taxon>Saccharomycotina</taxon>
        <taxon>Pichiomycetes</taxon>
        <taxon>Debaryomycetaceae</taxon>
        <taxon>Diutina</taxon>
    </lineage>
</organism>
<feature type="signal peptide" evidence="8">
    <location>
        <begin position="1"/>
        <end position="21"/>
    </location>
</feature>
<evidence type="ECO:0000256" key="3">
    <source>
        <dbReference type="ARBA" id="ARBA00022705"/>
    </source>
</evidence>
<accession>A0A642UHK4</accession>
<dbReference type="InterPro" id="IPR003593">
    <property type="entry name" value="AAA+_ATPase"/>
</dbReference>
<gene>
    <name evidence="10" type="ORF">DIURU_004463</name>
</gene>
<dbReference type="GO" id="GO:0005634">
    <property type="term" value="C:nucleus"/>
    <property type="evidence" value="ECO:0007669"/>
    <property type="project" value="UniProtKB-SubCell"/>
</dbReference>
<dbReference type="FunFam" id="1.20.272.10:FF:000004">
    <property type="entry name" value="Replication factor C subunit 5"/>
    <property type="match status" value="1"/>
</dbReference>
<dbReference type="InterPro" id="IPR027417">
    <property type="entry name" value="P-loop_NTPase"/>
</dbReference>
<dbReference type="InterPro" id="IPR013748">
    <property type="entry name" value="Rep_factorC_C"/>
</dbReference>
<dbReference type="EMBL" id="SWFT01000130">
    <property type="protein sequence ID" value="KAA8899082.1"/>
    <property type="molecule type" value="Genomic_DNA"/>
</dbReference>
<sequence length="851" mass="95010">MKLWVLLLAVVLASLEDLMFGDLDKGMMSPSALVAKSSITSVSSSGKSSSSQSASDSASASSSASQDLGANPLSNLAGGGDDNQDLQEFTPIRDSILQSETRYYSFNVNTTSGLGSVYQFLIFLSGNLCSQPYNVFPGDRSLTVYYSFNSSVFGNLELGTMIEFKNGYFQAITEVPRANDSDDDDDDDDGISAAPSPSGTAADQFDVLYIAVRAPENTNRTASWTYQIGVSQNDLVFQWDDRQWAQLVDADSDSALIVTGNLTTNNTFDELNVNSSQYSLLIFPATYEDKFAMLNSSWCAVRNTPPLFESSLFETSYTSRNGFLQQQFFVSGLNASTRYLAYLLSSFKGKDYGGAVYQPFEFKTMNSNSCKLIYDLEFCQGVSYAVPNNPQFNRTELRQLYDNQAKDLYQNFSYALQQVACNASDETRFSPIVNCDDCDESYRDWLCSVTVPRCTTEQQDFYVFRDVNQSRSDFINKQVSPPNPYYEIMPCIDNCYALVRDCPVDFNFQCPTRNQSVIKSYNFYDKDSEFPTCNLVKKYRPQDLDHVFGQDEIVNTVRKFVHEGRLPHLLFYGPPGTGKTSTIVALAREIYGKNYKNMVLELNASDDRGIDVVRNQIKEFASTRQIFSQGFKLIILDEADAMTSVAQNSLRRIIEKYTKNTRFCILANYAHKLNPAVLSRCTRFRFNPITNDGIQHQIDDVVRAESLQLTPAANDAVVKLCQGDMRRALNVLQACKAASDNGAIDEDMIYECMGSVHPKDIEACLSSVLRDDWTTAVTTVTKYKSAKGIALVDLITGFVQSLDQYQLKPQVRLEVLSRLSDIEYAISRGGNDKIQTTAVIASIKQAMEAQA</sequence>
<protein>
    <recommendedName>
        <fullName evidence="9">AAA+ ATPase domain-containing protein</fullName>
    </recommendedName>
</protein>
<dbReference type="InterPro" id="IPR024338">
    <property type="entry name" value="MID1/Yam8"/>
</dbReference>
<dbReference type="GO" id="GO:0098703">
    <property type="term" value="P:calcium ion import across plasma membrane"/>
    <property type="evidence" value="ECO:0007669"/>
    <property type="project" value="InterPro"/>
</dbReference>
<dbReference type="OrthoDB" id="4199794at2759"/>
<dbReference type="Gene3D" id="1.20.272.10">
    <property type="match status" value="1"/>
</dbReference>
<evidence type="ECO:0000256" key="4">
    <source>
        <dbReference type="ARBA" id="ARBA00022741"/>
    </source>
</evidence>
<feature type="region of interest" description="Disordered" evidence="7">
    <location>
        <begin position="177"/>
        <end position="199"/>
    </location>
</feature>
<dbReference type="AlphaFoldDB" id="A0A642UHK4"/>
<dbReference type="InterPro" id="IPR008921">
    <property type="entry name" value="DNA_pol3_clamp-load_cplx_C"/>
</dbReference>
<dbReference type="InterPro" id="IPR003959">
    <property type="entry name" value="ATPase_AAA_core"/>
</dbReference>
<dbReference type="RefSeq" id="XP_034010759.1">
    <property type="nucleotide sequence ID" value="XM_034157339.1"/>
</dbReference>
<feature type="compositionally biased region" description="Low complexity" evidence="7">
    <location>
        <begin position="42"/>
        <end position="65"/>
    </location>
</feature>
<dbReference type="SUPFAM" id="SSF52540">
    <property type="entry name" value="P-loop containing nucleoside triphosphate hydrolases"/>
    <property type="match status" value="1"/>
</dbReference>
<evidence type="ECO:0000256" key="1">
    <source>
        <dbReference type="ARBA" id="ARBA00004123"/>
    </source>
</evidence>
<dbReference type="CDD" id="cd00009">
    <property type="entry name" value="AAA"/>
    <property type="match status" value="1"/>
</dbReference>
<dbReference type="Pfam" id="PF00004">
    <property type="entry name" value="AAA"/>
    <property type="match status" value="1"/>
</dbReference>
<keyword evidence="8" id="KW-0732">Signal</keyword>
<evidence type="ECO:0000256" key="6">
    <source>
        <dbReference type="ARBA" id="ARBA00023242"/>
    </source>
</evidence>
<dbReference type="SUPFAM" id="SSF48019">
    <property type="entry name" value="post-AAA+ oligomerization domain-like"/>
    <property type="match status" value="1"/>
</dbReference>
<comment type="subcellular location">
    <subcellularLocation>
        <location evidence="1">Nucleus</location>
    </subcellularLocation>
</comment>
<evidence type="ECO:0000313" key="10">
    <source>
        <dbReference type="EMBL" id="KAA8899082.1"/>
    </source>
</evidence>
<evidence type="ECO:0000256" key="2">
    <source>
        <dbReference type="ARBA" id="ARBA00005378"/>
    </source>
</evidence>
<dbReference type="PANTHER" id="PTHR39142">
    <property type="entry name" value="MID1P"/>
    <property type="match status" value="1"/>
</dbReference>
<keyword evidence="6" id="KW-0539">Nucleus</keyword>
<dbReference type="VEuPathDB" id="FungiDB:DIURU_004463"/>
<feature type="compositionally biased region" description="Acidic residues" evidence="7">
    <location>
        <begin position="181"/>
        <end position="190"/>
    </location>
</feature>
<dbReference type="SMART" id="SM00382">
    <property type="entry name" value="AAA"/>
    <property type="match status" value="1"/>
</dbReference>
<dbReference type="Proteomes" id="UP000449547">
    <property type="component" value="Unassembled WGS sequence"/>
</dbReference>
<feature type="region of interest" description="Disordered" evidence="7">
    <location>
        <begin position="42"/>
        <end position="67"/>
    </location>
</feature>
<dbReference type="GO" id="GO:0005262">
    <property type="term" value="F:calcium channel activity"/>
    <property type="evidence" value="ECO:0007669"/>
    <property type="project" value="InterPro"/>
</dbReference>
<keyword evidence="3" id="KW-0235">DNA replication</keyword>
<dbReference type="Gene3D" id="1.10.8.60">
    <property type="match status" value="1"/>
</dbReference>
<evidence type="ECO:0000259" key="9">
    <source>
        <dbReference type="SMART" id="SM00382"/>
    </source>
</evidence>
<evidence type="ECO:0000256" key="8">
    <source>
        <dbReference type="SAM" id="SignalP"/>
    </source>
</evidence>
<name>A0A642UHK4_DIURU</name>
<dbReference type="Pfam" id="PF08542">
    <property type="entry name" value="Rep_fac_C"/>
    <property type="match status" value="1"/>
</dbReference>
<dbReference type="Gene3D" id="3.40.50.300">
    <property type="entry name" value="P-loop containing nucleotide triphosphate hydrolases"/>
    <property type="match status" value="1"/>
</dbReference>
<feature type="chain" id="PRO_5024867307" description="AAA+ ATPase domain-containing protein" evidence="8">
    <location>
        <begin position="22"/>
        <end position="851"/>
    </location>
</feature>
<dbReference type="PANTHER" id="PTHR39142:SF1">
    <property type="entry name" value="AEL197CP"/>
    <property type="match status" value="1"/>
</dbReference>
<evidence type="ECO:0000313" key="11">
    <source>
        <dbReference type="Proteomes" id="UP000449547"/>
    </source>
</evidence>
<comment type="caution">
    <text evidence="10">The sequence shown here is derived from an EMBL/GenBank/DDBJ whole genome shotgun (WGS) entry which is preliminary data.</text>
</comment>
<keyword evidence="11" id="KW-1185">Reference proteome</keyword>
<dbReference type="GO" id="GO:0006271">
    <property type="term" value="P:DNA strand elongation involved in DNA replication"/>
    <property type="evidence" value="ECO:0007669"/>
    <property type="project" value="UniProtKB-ARBA"/>
</dbReference>
<dbReference type="GO" id="GO:0005524">
    <property type="term" value="F:ATP binding"/>
    <property type="evidence" value="ECO:0007669"/>
    <property type="project" value="UniProtKB-KW"/>
</dbReference>
<proteinExistence type="inferred from homology"/>
<dbReference type="GO" id="GO:0016887">
    <property type="term" value="F:ATP hydrolysis activity"/>
    <property type="evidence" value="ECO:0007669"/>
    <property type="project" value="InterPro"/>
</dbReference>
<dbReference type="Pfam" id="PF12929">
    <property type="entry name" value="Mid1"/>
    <property type="match status" value="1"/>
</dbReference>
<dbReference type="GO" id="GO:0003677">
    <property type="term" value="F:DNA binding"/>
    <property type="evidence" value="ECO:0007669"/>
    <property type="project" value="InterPro"/>
</dbReference>
<evidence type="ECO:0000256" key="7">
    <source>
        <dbReference type="SAM" id="MobiDB-lite"/>
    </source>
</evidence>
<comment type="similarity">
    <text evidence="2">Belongs to the activator 1 small subunits family.</text>
</comment>
<dbReference type="GeneID" id="54783114"/>